<proteinExistence type="inferred from homology"/>
<accession>A0AAE1MLI7</accession>
<keyword evidence="7" id="KW-1185">Reference proteome</keyword>
<evidence type="ECO:0000256" key="3">
    <source>
        <dbReference type="ARBA" id="ARBA00022679"/>
    </source>
</evidence>
<name>A0AAE1MLI7_9FABA</name>
<dbReference type="CDD" id="cd03784">
    <property type="entry name" value="GT1_Gtf-like"/>
    <property type="match status" value="1"/>
</dbReference>
<dbReference type="Pfam" id="PF00201">
    <property type="entry name" value="UDPGT"/>
    <property type="match status" value="1"/>
</dbReference>
<dbReference type="SUPFAM" id="SSF53756">
    <property type="entry name" value="UDP-Glycosyltransferase/glycogen phosphorylase"/>
    <property type="match status" value="1"/>
</dbReference>
<reference evidence="6" key="1">
    <citation type="submission" date="2023-10" db="EMBL/GenBank/DDBJ databases">
        <title>Chromosome-level genome of the transformable northern wattle, Acacia crassicarpa.</title>
        <authorList>
            <person name="Massaro I."/>
            <person name="Sinha N.R."/>
            <person name="Poethig S."/>
            <person name="Leichty A.R."/>
        </authorList>
    </citation>
    <scope>NUCLEOTIDE SEQUENCE</scope>
    <source>
        <strain evidence="6">Acra3RX</strain>
        <tissue evidence="6">Leaf</tissue>
    </source>
</reference>
<evidence type="ECO:0000256" key="2">
    <source>
        <dbReference type="ARBA" id="ARBA00022676"/>
    </source>
</evidence>
<comment type="similarity">
    <text evidence="1 4">Belongs to the UDP-glycosyltransferase family.</text>
</comment>
<dbReference type="Gene3D" id="3.40.50.2000">
    <property type="entry name" value="Glycogen Phosphorylase B"/>
    <property type="match status" value="2"/>
</dbReference>
<keyword evidence="2 4" id="KW-0328">Glycosyltransferase</keyword>
<dbReference type="PANTHER" id="PTHR11926">
    <property type="entry name" value="GLUCOSYL/GLUCURONOSYL TRANSFERASES"/>
    <property type="match status" value="1"/>
</dbReference>
<evidence type="ECO:0000256" key="1">
    <source>
        <dbReference type="ARBA" id="ARBA00009995"/>
    </source>
</evidence>
<dbReference type="PANTHER" id="PTHR11926:SF1365">
    <property type="entry name" value="GLYCOSYLTRANSFERASE"/>
    <property type="match status" value="1"/>
</dbReference>
<evidence type="ECO:0000256" key="5">
    <source>
        <dbReference type="RuleBase" id="RU362057"/>
    </source>
</evidence>
<dbReference type="EMBL" id="JAWXYG010000008">
    <property type="protein sequence ID" value="KAK4264926.1"/>
    <property type="molecule type" value="Genomic_DNA"/>
</dbReference>
<dbReference type="FunFam" id="3.40.50.2000:FF:000065">
    <property type="entry name" value="Glycosyltransferase"/>
    <property type="match status" value="1"/>
</dbReference>
<dbReference type="InterPro" id="IPR035595">
    <property type="entry name" value="UDP_glycos_trans_CS"/>
</dbReference>
<keyword evidence="3 4" id="KW-0808">Transferase</keyword>
<protein>
    <recommendedName>
        <fullName evidence="5">Glycosyltransferase</fullName>
        <ecNumber evidence="5">2.4.1.-</ecNumber>
    </recommendedName>
</protein>
<dbReference type="PROSITE" id="PS00375">
    <property type="entry name" value="UDPGT"/>
    <property type="match status" value="1"/>
</dbReference>
<dbReference type="GO" id="GO:0080043">
    <property type="term" value="F:quercetin 3-O-glucosyltransferase activity"/>
    <property type="evidence" value="ECO:0007669"/>
    <property type="project" value="TreeGrafter"/>
</dbReference>
<evidence type="ECO:0000256" key="4">
    <source>
        <dbReference type="RuleBase" id="RU003718"/>
    </source>
</evidence>
<comment type="caution">
    <text evidence="6">The sequence shown here is derived from an EMBL/GenBank/DDBJ whole genome shotgun (WGS) entry which is preliminary data.</text>
</comment>
<dbReference type="EC" id="2.4.1.-" evidence="5"/>
<dbReference type="GO" id="GO:0080044">
    <property type="term" value="F:quercetin 7-O-glucosyltransferase activity"/>
    <property type="evidence" value="ECO:0007669"/>
    <property type="project" value="TreeGrafter"/>
</dbReference>
<organism evidence="6 7">
    <name type="scientific">Acacia crassicarpa</name>
    <name type="common">northern wattle</name>
    <dbReference type="NCBI Taxonomy" id="499986"/>
    <lineage>
        <taxon>Eukaryota</taxon>
        <taxon>Viridiplantae</taxon>
        <taxon>Streptophyta</taxon>
        <taxon>Embryophyta</taxon>
        <taxon>Tracheophyta</taxon>
        <taxon>Spermatophyta</taxon>
        <taxon>Magnoliopsida</taxon>
        <taxon>eudicotyledons</taxon>
        <taxon>Gunneridae</taxon>
        <taxon>Pentapetalae</taxon>
        <taxon>rosids</taxon>
        <taxon>fabids</taxon>
        <taxon>Fabales</taxon>
        <taxon>Fabaceae</taxon>
        <taxon>Caesalpinioideae</taxon>
        <taxon>mimosoid clade</taxon>
        <taxon>Acacieae</taxon>
        <taxon>Acacia</taxon>
    </lineage>
</organism>
<sequence>MSDSHNSVKPHAVCVPFSAQGHVSPFMHLVKLLHWKAFTITMVDTESYHARLVRSLGPDFAKGLPGFRIETIPDGLPQSGRDDMNPDVSELCDALRKNCSAPFKELVKRMQSSAAEGEGFGTVRCIIADGLMSFAIEVAEELGIPEAQFWTASACGFMAYLQFDDLIHRGIIPFKDTESITESALDMPIDWIPGMPNMRLRDMPSFIRTTDINETLFDFLRTETQNCLKSPTIIINTFQHLESQVLEAIKANFYPNNIYTIGPLPLLLRHTPENHLTSIRPNLRKEDTECLNWLDKREPGSVLYVNFGSWTVMSENHLKEFAWGLADSKIPFLWTIRSDMVMGESAILPKEFYDEIKERGYITSWCHQEKVLAHPSVGLFLMHCGWNSMTEALCGGVPMICWPFFAEQQTNCRYAYTHWNVAMEVSEDVKRDEVKGLVKEMMEGDKGREAKQKAEEWRKKALEATEIGGSSLNHFNSFIKEALHCQ</sequence>
<dbReference type="FunFam" id="3.40.50.2000:FF:000027">
    <property type="entry name" value="Glycosyltransferase"/>
    <property type="match status" value="1"/>
</dbReference>
<gene>
    <name evidence="6" type="ORF">QN277_026041</name>
</gene>
<evidence type="ECO:0000313" key="6">
    <source>
        <dbReference type="EMBL" id="KAK4264926.1"/>
    </source>
</evidence>
<dbReference type="InterPro" id="IPR002213">
    <property type="entry name" value="UDP_glucos_trans"/>
</dbReference>
<dbReference type="AlphaFoldDB" id="A0AAE1MLI7"/>
<dbReference type="Proteomes" id="UP001293593">
    <property type="component" value="Unassembled WGS sequence"/>
</dbReference>
<evidence type="ECO:0000313" key="7">
    <source>
        <dbReference type="Proteomes" id="UP001293593"/>
    </source>
</evidence>